<dbReference type="EMBL" id="JAADJZ010000013">
    <property type="protein sequence ID" value="KAF2870671.1"/>
    <property type="molecule type" value="Genomic_DNA"/>
</dbReference>
<dbReference type="Proteomes" id="UP000481861">
    <property type="component" value="Unassembled WGS sequence"/>
</dbReference>
<accession>A0A7C8I8A3</accession>
<feature type="region of interest" description="Disordered" evidence="1">
    <location>
        <begin position="79"/>
        <end position="117"/>
    </location>
</feature>
<evidence type="ECO:0000256" key="2">
    <source>
        <dbReference type="SAM" id="SignalP"/>
    </source>
</evidence>
<feature type="signal peptide" evidence="2">
    <location>
        <begin position="1"/>
        <end position="19"/>
    </location>
</feature>
<sequence length="134" mass="14054">MKSIQLLLTLLSLTVSIAGLPNPNADPSMSIDCGEPPPPPDQTCWTELGEVCPPSSEALLPRSPVATAMPNLDNQAITGSFKTSTTNVKPSKSITGGSASNSKPTTANKRSTLNWKPVPTHYQATVTQAAGVRR</sequence>
<comment type="caution">
    <text evidence="3">The sequence shown here is derived from an EMBL/GenBank/DDBJ whole genome shotgun (WGS) entry which is preliminary data.</text>
</comment>
<proteinExistence type="predicted"/>
<reference evidence="3 4" key="1">
    <citation type="submission" date="2020-01" db="EMBL/GenBank/DDBJ databases">
        <authorList>
            <consortium name="DOE Joint Genome Institute"/>
            <person name="Haridas S."/>
            <person name="Albert R."/>
            <person name="Binder M."/>
            <person name="Bloem J."/>
            <person name="Labutti K."/>
            <person name="Salamov A."/>
            <person name="Andreopoulos B."/>
            <person name="Baker S.E."/>
            <person name="Barry K."/>
            <person name="Bills G."/>
            <person name="Bluhm B.H."/>
            <person name="Cannon C."/>
            <person name="Castanera R."/>
            <person name="Culley D.E."/>
            <person name="Daum C."/>
            <person name="Ezra D."/>
            <person name="Gonzalez J.B."/>
            <person name="Henrissat B."/>
            <person name="Kuo A."/>
            <person name="Liang C."/>
            <person name="Lipzen A."/>
            <person name="Lutzoni F."/>
            <person name="Magnuson J."/>
            <person name="Mondo S."/>
            <person name="Nolan M."/>
            <person name="Ohm R."/>
            <person name="Pangilinan J."/>
            <person name="Park H.-J.H."/>
            <person name="Ramirez L."/>
            <person name="Alfaro M."/>
            <person name="Sun H."/>
            <person name="Tritt A."/>
            <person name="Yoshinaga Y."/>
            <person name="Zwiers L.-H.L."/>
            <person name="Turgeon B.G."/>
            <person name="Goodwin S.B."/>
            <person name="Spatafora J.W."/>
            <person name="Crous P.W."/>
            <person name="Grigoriev I.V."/>
        </authorList>
    </citation>
    <scope>NUCLEOTIDE SEQUENCE [LARGE SCALE GENOMIC DNA]</scope>
    <source>
        <strain evidence="3 4">CBS 611.86</strain>
    </source>
</reference>
<feature type="compositionally biased region" description="Polar residues" evidence="1">
    <location>
        <begin position="79"/>
        <end position="114"/>
    </location>
</feature>
<protein>
    <recommendedName>
        <fullName evidence="5">CBM1 domain-containing protein</fullName>
    </recommendedName>
</protein>
<evidence type="ECO:0000313" key="4">
    <source>
        <dbReference type="Proteomes" id="UP000481861"/>
    </source>
</evidence>
<keyword evidence="2" id="KW-0732">Signal</keyword>
<name>A0A7C8I8A3_9PLEO</name>
<dbReference type="AlphaFoldDB" id="A0A7C8I8A3"/>
<evidence type="ECO:0000256" key="1">
    <source>
        <dbReference type="SAM" id="MobiDB-lite"/>
    </source>
</evidence>
<gene>
    <name evidence="3" type="ORF">BDV95DRAFT_607816</name>
</gene>
<feature type="chain" id="PRO_5028921082" description="CBM1 domain-containing protein" evidence="2">
    <location>
        <begin position="20"/>
        <end position="134"/>
    </location>
</feature>
<evidence type="ECO:0000313" key="3">
    <source>
        <dbReference type="EMBL" id="KAF2870671.1"/>
    </source>
</evidence>
<evidence type="ECO:0008006" key="5">
    <source>
        <dbReference type="Google" id="ProtNLM"/>
    </source>
</evidence>
<keyword evidence="4" id="KW-1185">Reference proteome</keyword>
<organism evidence="3 4">
    <name type="scientific">Massariosphaeria phaeospora</name>
    <dbReference type="NCBI Taxonomy" id="100035"/>
    <lineage>
        <taxon>Eukaryota</taxon>
        <taxon>Fungi</taxon>
        <taxon>Dikarya</taxon>
        <taxon>Ascomycota</taxon>
        <taxon>Pezizomycotina</taxon>
        <taxon>Dothideomycetes</taxon>
        <taxon>Pleosporomycetidae</taxon>
        <taxon>Pleosporales</taxon>
        <taxon>Pleosporales incertae sedis</taxon>
        <taxon>Massariosphaeria</taxon>
    </lineage>
</organism>